<name>A0A0G1CNF2_9BACT</name>
<gene>
    <name evidence="1" type="ORF">UV61_C0002G0001</name>
</gene>
<proteinExistence type="predicted"/>
<dbReference type="EMBL" id="LCFD01000002">
    <property type="protein sequence ID" value="KKS87280.1"/>
    <property type="molecule type" value="Genomic_DNA"/>
</dbReference>
<dbReference type="Proteomes" id="UP000034050">
    <property type="component" value="Unassembled WGS sequence"/>
</dbReference>
<comment type="caution">
    <text evidence="1">The sequence shown here is derived from an EMBL/GenBank/DDBJ whole genome shotgun (WGS) entry which is preliminary data.</text>
</comment>
<feature type="non-terminal residue" evidence="1">
    <location>
        <position position="1"/>
    </location>
</feature>
<reference evidence="1 2" key="1">
    <citation type="journal article" date="2015" name="Nature">
        <title>rRNA introns, odd ribosomes, and small enigmatic genomes across a large radiation of phyla.</title>
        <authorList>
            <person name="Brown C.T."/>
            <person name="Hug L.A."/>
            <person name="Thomas B.C."/>
            <person name="Sharon I."/>
            <person name="Castelle C.J."/>
            <person name="Singh A."/>
            <person name="Wilkins M.J."/>
            <person name="Williams K.H."/>
            <person name="Banfield J.F."/>
        </authorList>
    </citation>
    <scope>NUCLEOTIDE SEQUENCE [LARGE SCALE GENOMIC DNA]</scope>
</reference>
<protein>
    <submittedName>
        <fullName evidence="1">Uncharacterized protein</fullName>
    </submittedName>
</protein>
<organism evidence="1 2">
    <name type="scientific">Candidatus Gottesmanbacteria bacterium GW2011_GWB1_43_11</name>
    <dbReference type="NCBI Taxonomy" id="1618446"/>
    <lineage>
        <taxon>Bacteria</taxon>
        <taxon>Candidatus Gottesmaniibacteriota</taxon>
    </lineage>
</organism>
<evidence type="ECO:0000313" key="1">
    <source>
        <dbReference type="EMBL" id="KKS87280.1"/>
    </source>
</evidence>
<evidence type="ECO:0000313" key="2">
    <source>
        <dbReference type="Proteomes" id="UP000034050"/>
    </source>
</evidence>
<dbReference type="AlphaFoldDB" id="A0A0G1CNF2"/>
<sequence length="51" mass="6151">YDYSYEGHVATMTIFTKNGIYYTVKFRYVDKNGKQVLWNDYVKLLTSFKIK</sequence>
<accession>A0A0G1CNF2</accession>